<evidence type="ECO:0000313" key="5">
    <source>
        <dbReference type="Proteomes" id="UP000318478"/>
    </source>
</evidence>
<comment type="caution">
    <text evidence="4">The sequence shown here is derived from an EMBL/GenBank/DDBJ whole genome shotgun (WGS) entry which is preliminary data.</text>
</comment>
<dbReference type="InterPro" id="IPR027417">
    <property type="entry name" value="P-loop_NTPase"/>
</dbReference>
<keyword evidence="2" id="KW-0067">ATP-binding</keyword>
<dbReference type="RefSeq" id="WP_146584659.1">
    <property type="nucleotide sequence ID" value="NZ_SJPO01000002.1"/>
</dbReference>
<dbReference type="SUPFAM" id="SSF52540">
    <property type="entry name" value="P-loop containing nucleoside triphosphate hydrolases"/>
    <property type="match status" value="1"/>
</dbReference>
<gene>
    <name evidence="4" type="primary">zraR_4</name>
    <name evidence="4" type="ORF">Pla123a_10970</name>
</gene>
<protein>
    <submittedName>
        <fullName evidence="4">Transcriptional regulatory protein ZraR</fullName>
    </submittedName>
</protein>
<dbReference type="PROSITE" id="PS50045">
    <property type="entry name" value="SIGMA54_INTERACT_4"/>
    <property type="match status" value="1"/>
</dbReference>
<keyword evidence="1" id="KW-0547">Nucleotide-binding</keyword>
<dbReference type="SMART" id="SM00382">
    <property type="entry name" value="AAA"/>
    <property type="match status" value="1"/>
</dbReference>
<evidence type="ECO:0000259" key="3">
    <source>
        <dbReference type="PROSITE" id="PS50045"/>
    </source>
</evidence>
<evidence type="ECO:0000256" key="1">
    <source>
        <dbReference type="ARBA" id="ARBA00022741"/>
    </source>
</evidence>
<evidence type="ECO:0000313" key="4">
    <source>
        <dbReference type="EMBL" id="TWT78306.1"/>
    </source>
</evidence>
<dbReference type="InterPro" id="IPR003593">
    <property type="entry name" value="AAA+_ATPase"/>
</dbReference>
<dbReference type="GO" id="GO:0006355">
    <property type="term" value="P:regulation of DNA-templated transcription"/>
    <property type="evidence" value="ECO:0007669"/>
    <property type="project" value="InterPro"/>
</dbReference>
<dbReference type="CDD" id="cd00009">
    <property type="entry name" value="AAA"/>
    <property type="match status" value="1"/>
</dbReference>
<dbReference type="Gene3D" id="1.10.8.60">
    <property type="match status" value="1"/>
</dbReference>
<organism evidence="4 5">
    <name type="scientific">Posidoniimonas polymericola</name>
    <dbReference type="NCBI Taxonomy" id="2528002"/>
    <lineage>
        <taxon>Bacteria</taxon>
        <taxon>Pseudomonadati</taxon>
        <taxon>Planctomycetota</taxon>
        <taxon>Planctomycetia</taxon>
        <taxon>Pirellulales</taxon>
        <taxon>Lacipirellulaceae</taxon>
        <taxon>Posidoniimonas</taxon>
    </lineage>
</organism>
<dbReference type="Pfam" id="PF00158">
    <property type="entry name" value="Sigma54_activat"/>
    <property type="match status" value="1"/>
</dbReference>
<dbReference type="OrthoDB" id="9814761at2"/>
<name>A0A5C5YU60_9BACT</name>
<proteinExistence type="predicted"/>
<accession>A0A5C5YU60</accession>
<keyword evidence="5" id="KW-1185">Reference proteome</keyword>
<dbReference type="PANTHER" id="PTHR32071">
    <property type="entry name" value="TRANSCRIPTIONAL REGULATORY PROTEIN"/>
    <property type="match status" value="1"/>
</dbReference>
<dbReference type="GO" id="GO:0005524">
    <property type="term" value="F:ATP binding"/>
    <property type="evidence" value="ECO:0007669"/>
    <property type="project" value="UniProtKB-KW"/>
</dbReference>
<dbReference type="Gene3D" id="3.40.50.300">
    <property type="entry name" value="P-loop containing nucleotide triphosphate hydrolases"/>
    <property type="match status" value="1"/>
</dbReference>
<evidence type="ECO:0000256" key="2">
    <source>
        <dbReference type="ARBA" id="ARBA00022840"/>
    </source>
</evidence>
<feature type="domain" description="Sigma-54 factor interaction" evidence="3">
    <location>
        <begin position="180"/>
        <end position="443"/>
    </location>
</feature>
<dbReference type="Proteomes" id="UP000318478">
    <property type="component" value="Unassembled WGS sequence"/>
</dbReference>
<dbReference type="PANTHER" id="PTHR32071:SF122">
    <property type="entry name" value="SIGMA FACTOR"/>
    <property type="match status" value="1"/>
</dbReference>
<dbReference type="AlphaFoldDB" id="A0A5C5YU60"/>
<sequence>MAHNVTQLPRHMPLITPHEAELLRPLSRLAYCNPFLPERLELEQAALGGEYEPEEHVAWSRTAASHYERPNVVRLTALADRLATKLRAKLATGVTATAEELRLYDDLVVYVLYYRWIATLSPAGVSGHKAAVGPAWESFRHAHQHFHEVAGLPTGDDAAAHLFACLHQVRRAFRGIFDCILGDSLPAARLRAQVWQSIFTHDMRRYRRSLYSQMGDFSTLITGPSGTGKELVARAIALSQFIAVDPQTGRLCSKPDLGFVAINLSALSPTLVESELFGHCRGAYTGAVGDRTGWLETCPEHGAVFLDEIGELDPAIQVKLLRVVQSRSFCRLGETTERPFKGKVIAATNRDLAAEMQAGRFREDLYYRLCSDRIETPSLREQVDDRPEALGGLILLLCERVAGDEAPGLAVEVQRWIEQRLPTDYPWQGNIRELEQCVRNVLVRQEYAPRTVDQPSAQRLPGWLAGADEHKLSADDLLRRFCTSVYARLDNYEHAAKQLGLDRRTVRSKIDSSLLAELRHKEEPLKPS</sequence>
<dbReference type="InterPro" id="IPR002078">
    <property type="entry name" value="Sigma_54_int"/>
</dbReference>
<reference evidence="4 5" key="1">
    <citation type="submission" date="2019-02" db="EMBL/GenBank/DDBJ databases">
        <title>Deep-cultivation of Planctomycetes and their phenomic and genomic characterization uncovers novel biology.</title>
        <authorList>
            <person name="Wiegand S."/>
            <person name="Jogler M."/>
            <person name="Boedeker C."/>
            <person name="Pinto D."/>
            <person name="Vollmers J."/>
            <person name="Rivas-Marin E."/>
            <person name="Kohn T."/>
            <person name="Peeters S.H."/>
            <person name="Heuer A."/>
            <person name="Rast P."/>
            <person name="Oberbeckmann S."/>
            <person name="Bunk B."/>
            <person name="Jeske O."/>
            <person name="Meyerdierks A."/>
            <person name="Storesund J.E."/>
            <person name="Kallscheuer N."/>
            <person name="Luecker S."/>
            <person name="Lage O.M."/>
            <person name="Pohl T."/>
            <person name="Merkel B.J."/>
            <person name="Hornburger P."/>
            <person name="Mueller R.-W."/>
            <person name="Bruemmer F."/>
            <person name="Labrenz M."/>
            <person name="Spormann A.M."/>
            <person name="Op Den Camp H."/>
            <person name="Overmann J."/>
            <person name="Amann R."/>
            <person name="Jetten M.S.M."/>
            <person name="Mascher T."/>
            <person name="Medema M.H."/>
            <person name="Devos D.P."/>
            <person name="Kaster A.-K."/>
            <person name="Ovreas L."/>
            <person name="Rohde M."/>
            <person name="Galperin M.Y."/>
            <person name="Jogler C."/>
        </authorList>
    </citation>
    <scope>NUCLEOTIDE SEQUENCE [LARGE SCALE GENOMIC DNA]</scope>
    <source>
        <strain evidence="4 5">Pla123a</strain>
    </source>
</reference>
<dbReference type="EMBL" id="SJPO01000002">
    <property type="protein sequence ID" value="TWT78306.1"/>
    <property type="molecule type" value="Genomic_DNA"/>
</dbReference>